<dbReference type="GeneID" id="113457663"/>
<accession>A0ABM1UJF5</accession>
<evidence type="ECO:0000313" key="2">
    <source>
        <dbReference type="Proteomes" id="UP000694915"/>
    </source>
</evidence>
<dbReference type="Proteomes" id="UP000694915">
    <property type="component" value="Chromosome 1"/>
</dbReference>
<keyword evidence="2" id="KW-1185">Reference proteome</keyword>
<proteinExistence type="predicted"/>
<evidence type="ECO:0000256" key="1">
    <source>
        <dbReference type="SAM" id="MobiDB-lite"/>
    </source>
</evidence>
<organism evidence="2 3">
    <name type="scientific">Microtus ochrogaster</name>
    <name type="common">Prairie vole</name>
    <dbReference type="NCBI Taxonomy" id="79684"/>
    <lineage>
        <taxon>Eukaryota</taxon>
        <taxon>Metazoa</taxon>
        <taxon>Chordata</taxon>
        <taxon>Craniata</taxon>
        <taxon>Vertebrata</taxon>
        <taxon>Euteleostomi</taxon>
        <taxon>Mammalia</taxon>
        <taxon>Eutheria</taxon>
        <taxon>Euarchontoglires</taxon>
        <taxon>Glires</taxon>
        <taxon>Rodentia</taxon>
        <taxon>Myomorpha</taxon>
        <taxon>Muroidea</taxon>
        <taxon>Cricetidae</taxon>
        <taxon>Arvicolinae</taxon>
        <taxon>Microtus</taxon>
    </lineage>
</organism>
<evidence type="ECO:0000313" key="3">
    <source>
        <dbReference type="RefSeq" id="XP_026642117.1"/>
    </source>
</evidence>
<feature type="region of interest" description="Disordered" evidence="1">
    <location>
        <begin position="54"/>
        <end position="85"/>
    </location>
</feature>
<dbReference type="RefSeq" id="XP_026642117.1">
    <property type="nucleotide sequence ID" value="XM_026786316.1"/>
</dbReference>
<name>A0ABM1UJF5_MICOH</name>
<reference evidence="3" key="1">
    <citation type="submission" date="2025-08" db="UniProtKB">
        <authorList>
            <consortium name="RefSeq"/>
        </authorList>
    </citation>
    <scope>IDENTIFICATION</scope>
</reference>
<gene>
    <name evidence="3" type="primary">LOC113457663</name>
</gene>
<sequence length="204" mass="22641">MQRLVRVQEMQRALVHETQRFDQESPSLFPHSHPVPGRWRWTYLTATPLPRSRSFVRHRRGPKQGGAEMSSRPGTAREPDPSLSPAATAFLTVPAKRPASVSARWQLCFCALPPGSLSDSGPLVLFFAAPLLPATHFCFSSYLHHLLSRSPPSCPQKPLNCPFSQSLFPPVFGGSCKSPPSPGPTEKKDVLCVTRIWQTSECRE</sequence>
<protein>
    <submittedName>
        <fullName evidence="3">Uncharacterized protein LOC113457663</fullName>
    </submittedName>
</protein>